<comment type="pathway">
    <text evidence="2 12">Amino-acid biosynthesis; L-histidine biosynthesis; L-histidine from 5-phospho-alpha-D-ribose 1-diphosphate: step 7/9.</text>
</comment>
<dbReference type="HAMAP" id="MF_01023">
    <property type="entry name" value="HisC_aminotrans_2"/>
    <property type="match status" value="1"/>
</dbReference>
<comment type="catalytic activity">
    <reaction evidence="11 12">
        <text>L-histidinol phosphate + 2-oxoglutarate = 3-(imidazol-4-yl)-2-oxopropyl phosphate + L-glutamate</text>
        <dbReference type="Rhea" id="RHEA:23744"/>
        <dbReference type="ChEBI" id="CHEBI:16810"/>
        <dbReference type="ChEBI" id="CHEBI:29985"/>
        <dbReference type="ChEBI" id="CHEBI:57766"/>
        <dbReference type="ChEBI" id="CHEBI:57980"/>
        <dbReference type="EC" id="2.6.1.9"/>
    </reaction>
</comment>
<dbReference type="GO" id="GO:0030170">
    <property type="term" value="F:pyridoxal phosphate binding"/>
    <property type="evidence" value="ECO:0007669"/>
    <property type="project" value="InterPro"/>
</dbReference>
<gene>
    <name evidence="12" type="primary">hisC</name>
    <name evidence="14" type="ORF">PJIAN_4590</name>
</gene>
<comment type="caution">
    <text evidence="14">The sequence shown here is derived from an EMBL/GenBank/DDBJ whole genome shotgun (WGS) entry which is preliminary data.</text>
</comment>
<dbReference type="InterPro" id="IPR001917">
    <property type="entry name" value="Aminotrans_II_pyridoxalP_BS"/>
</dbReference>
<dbReference type="GO" id="GO:0000105">
    <property type="term" value="P:L-histidine biosynthetic process"/>
    <property type="evidence" value="ECO:0007669"/>
    <property type="project" value="UniProtKB-UniRule"/>
</dbReference>
<keyword evidence="8 12" id="KW-0808">Transferase</keyword>
<dbReference type="PROSITE" id="PS00599">
    <property type="entry name" value="AA_TRANSFER_CLASS_2"/>
    <property type="match status" value="1"/>
</dbReference>
<evidence type="ECO:0000256" key="4">
    <source>
        <dbReference type="ARBA" id="ARBA00007970"/>
    </source>
</evidence>
<dbReference type="AlphaFoldDB" id="A0A171ANS1"/>
<sequence length="360" mass="41117">MFMLSNRILTQIIIAVSEITPLVRQNILSLKPYSCARDEFKGEAEAYLDANENPLNYPYNRYPDPLQWTVKERIAAIKGIHPGQVFLGNGSDEAIDLVFRVFCEPRQDNVVAIDPTYGMYQVSADINDVEYRKVRLNADYSLDAQRVLDAADENTKAIFLCSPNNPTANLLNRKEMLKIVHGFKGITVIDEAYIDFSSEPSWLNELQKYPRLIVLQTFSKAWGLAGVRLGMAFASEEIIDLYNKVKYPYNINVLTQRLVLDELEQVDRKAEWVSLLLKERKRLIDSLSKMEMVQEVFPTDANFVLVRVADANAVYRYLVTKSIIVRNRNTVTLCEGCLRITVGVETENDLLLKALEEYNA</sequence>
<dbReference type="GO" id="GO:0004400">
    <property type="term" value="F:histidinol-phosphate transaminase activity"/>
    <property type="evidence" value="ECO:0007669"/>
    <property type="project" value="UniProtKB-UniRule"/>
</dbReference>
<dbReference type="InterPro" id="IPR015422">
    <property type="entry name" value="PyrdxlP-dep_Trfase_small"/>
</dbReference>
<dbReference type="InterPro" id="IPR015424">
    <property type="entry name" value="PyrdxlP-dep_Trfase"/>
</dbReference>
<dbReference type="SUPFAM" id="SSF53383">
    <property type="entry name" value="PLP-dependent transferases"/>
    <property type="match status" value="1"/>
</dbReference>
<name>A0A171ANS1_9BACT</name>
<dbReference type="InterPro" id="IPR004839">
    <property type="entry name" value="Aminotransferase_I/II_large"/>
</dbReference>
<evidence type="ECO:0000256" key="10">
    <source>
        <dbReference type="ARBA" id="ARBA00023102"/>
    </source>
</evidence>
<evidence type="ECO:0000313" key="14">
    <source>
        <dbReference type="EMBL" id="GAT64046.1"/>
    </source>
</evidence>
<comment type="similarity">
    <text evidence="4 12">Belongs to the class-II pyridoxal-phosphate-dependent aminotransferase family. Histidinol-phosphate aminotransferase subfamily.</text>
</comment>
<evidence type="ECO:0000259" key="13">
    <source>
        <dbReference type="Pfam" id="PF00155"/>
    </source>
</evidence>
<dbReference type="Gene3D" id="3.90.1150.10">
    <property type="entry name" value="Aspartate Aminotransferase, domain 1"/>
    <property type="match status" value="1"/>
</dbReference>
<proteinExistence type="inferred from homology"/>
<evidence type="ECO:0000256" key="6">
    <source>
        <dbReference type="ARBA" id="ARBA00022576"/>
    </source>
</evidence>
<evidence type="ECO:0000256" key="1">
    <source>
        <dbReference type="ARBA" id="ARBA00001933"/>
    </source>
</evidence>
<keyword evidence="6 12" id="KW-0032">Aminotransferase</keyword>
<keyword evidence="15" id="KW-1185">Reference proteome</keyword>
<dbReference type="UniPathway" id="UPA00031">
    <property type="reaction ID" value="UER00012"/>
</dbReference>
<dbReference type="STRING" id="681398.PJIAN_4590"/>
<dbReference type="NCBIfam" id="TIGR01141">
    <property type="entry name" value="hisC"/>
    <property type="match status" value="1"/>
</dbReference>
<evidence type="ECO:0000256" key="11">
    <source>
        <dbReference type="ARBA" id="ARBA00047481"/>
    </source>
</evidence>
<organism evidence="14 15">
    <name type="scientific">Paludibacter jiangxiensis</name>
    <dbReference type="NCBI Taxonomy" id="681398"/>
    <lineage>
        <taxon>Bacteria</taxon>
        <taxon>Pseudomonadati</taxon>
        <taxon>Bacteroidota</taxon>
        <taxon>Bacteroidia</taxon>
        <taxon>Bacteroidales</taxon>
        <taxon>Paludibacteraceae</taxon>
        <taxon>Paludibacter</taxon>
    </lineage>
</organism>
<dbReference type="PANTHER" id="PTHR42885:SF2">
    <property type="entry name" value="HISTIDINOL-PHOSPHATE AMINOTRANSFERASE"/>
    <property type="match status" value="1"/>
</dbReference>
<evidence type="ECO:0000256" key="9">
    <source>
        <dbReference type="ARBA" id="ARBA00022898"/>
    </source>
</evidence>
<evidence type="ECO:0000256" key="8">
    <source>
        <dbReference type="ARBA" id="ARBA00022679"/>
    </source>
</evidence>
<accession>A0A171ANS1</accession>
<feature type="modified residue" description="N6-(pyridoxal phosphate)lysine" evidence="12">
    <location>
        <position position="220"/>
    </location>
</feature>
<evidence type="ECO:0000256" key="2">
    <source>
        <dbReference type="ARBA" id="ARBA00005011"/>
    </source>
</evidence>
<evidence type="ECO:0000256" key="5">
    <source>
        <dbReference type="ARBA" id="ARBA00011738"/>
    </source>
</evidence>
<keyword evidence="10 12" id="KW-0368">Histidine biosynthesis</keyword>
<dbReference type="EMBL" id="BDCR01000004">
    <property type="protein sequence ID" value="GAT64046.1"/>
    <property type="molecule type" value="Genomic_DNA"/>
</dbReference>
<dbReference type="Gene3D" id="3.40.640.10">
    <property type="entry name" value="Type I PLP-dependent aspartate aminotransferase-like (Major domain)"/>
    <property type="match status" value="1"/>
</dbReference>
<comment type="subunit">
    <text evidence="5 12">Homodimer.</text>
</comment>
<comment type="pathway">
    <text evidence="3">Lipid metabolism.</text>
</comment>
<dbReference type="InterPro" id="IPR015421">
    <property type="entry name" value="PyrdxlP-dep_Trfase_major"/>
</dbReference>
<evidence type="ECO:0000256" key="3">
    <source>
        <dbReference type="ARBA" id="ARBA00005189"/>
    </source>
</evidence>
<dbReference type="CDD" id="cd00609">
    <property type="entry name" value="AAT_like"/>
    <property type="match status" value="1"/>
</dbReference>
<reference evidence="15" key="2">
    <citation type="journal article" date="2017" name="Genome Announc.">
        <title>Draft genome sequence of Paludibacter jiangxiensis NM7(T), a propionate-producing fermentative bacterium.</title>
        <authorList>
            <person name="Qiu Y.-L."/>
            <person name="Tourlousse D.M."/>
            <person name="Matsuura N."/>
            <person name="Ohashi A."/>
            <person name="Sekiguchi Y."/>
        </authorList>
    </citation>
    <scope>NUCLEOTIDE SEQUENCE [LARGE SCALE GENOMIC DNA]</scope>
    <source>
        <strain evidence="15">NM7</strain>
    </source>
</reference>
<protein>
    <recommendedName>
        <fullName evidence="12">Histidinol-phosphate aminotransferase</fullName>
        <ecNumber evidence="12">2.6.1.9</ecNumber>
    </recommendedName>
    <alternativeName>
        <fullName evidence="12">Imidazole acetol-phosphate transaminase</fullName>
    </alternativeName>
</protein>
<reference evidence="15" key="1">
    <citation type="submission" date="2016-04" db="EMBL/GenBank/DDBJ databases">
        <title>Draft genome sequence of Paludibacter jiangxiensis strain NM7.</title>
        <authorList>
            <person name="Qiu Y."/>
            <person name="Matsuura N."/>
            <person name="Ohashi A."/>
            <person name="Tourlousse M.D."/>
            <person name="Sekiguchi Y."/>
        </authorList>
    </citation>
    <scope>NUCLEOTIDE SEQUENCE [LARGE SCALE GENOMIC DNA]</scope>
    <source>
        <strain evidence="15">NM7</strain>
    </source>
</reference>
<comment type="cofactor">
    <cofactor evidence="1 12">
        <name>pyridoxal 5'-phosphate</name>
        <dbReference type="ChEBI" id="CHEBI:597326"/>
    </cofactor>
</comment>
<evidence type="ECO:0000256" key="7">
    <source>
        <dbReference type="ARBA" id="ARBA00022605"/>
    </source>
</evidence>
<keyword evidence="9 12" id="KW-0663">Pyridoxal phosphate</keyword>
<dbReference type="EC" id="2.6.1.9" evidence="12"/>
<dbReference type="InterPro" id="IPR005861">
    <property type="entry name" value="HisP_aminotrans"/>
</dbReference>
<feature type="domain" description="Aminotransferase class I/classII large" evidence="13">
    <location>
        <begin position="56"/>
        <end position="353"/>
    </location>
</feature>
<dbReference type="Proteomes" id="UP000076586">
    <property type="component" value="Unassembled WGS sequence"/>
</dbReference>
<keyword evidence="7 12" id="KW-0028">Amino-acid biosynthesis</keyword>
<dbReference type="Pfam" id="PF00155">
    <property type="entry name" value="Aminotran_1_2"/>
    <property type="match status" value="1"/>
</dbReference>
<evidence type="ECO:0000256" key="12">
    <source>
        <dbReference type="HAMAP-Rule" id="MF_01023"/>
    </source>
</evidence>
<evidence type="ECO:0000313" key="15">
    <source>
        <dbReference type="Proteomes" id="UP000076586"/>
    </source>
</evidence>
<dbReference type="PANTHER" id="PTHR42885">
    <property type="entry name" value="HISTIDINOL-PHOSPHATE AMINOTRANSFERASE-RELATED"/>
    <property type="match status" value="1"/>
</dbReference>